<evidence type="ECO:0000313" key="2">
    <source>
        <dbReference type="EMBL" id="RNA69279.1"/>
    </source>
</evidence>
<evidence type="ECO:0000313" key="3">
    <source>
        <dbReference type="Proteomes" id="UP000278746"/>
    </source>
</evidence>
<dbReference type="Pfam" id="PF01243">
    <property type="entry name" value="PNPOx_N"/>
    <property type="match status" value="1"/>
</dbReference>
<proteinExistence type="predicted"/>
<dbReference type="InterPro" id="IPR052917">
    <property type="entry name" value="Stress-Dev_Protein"/>
</dbReference>
<dbReference type="PANTHER" id="PTHR34818:SF1">
    <property type="entry name" value="PROTEIN BLI-3"/>
    <property type="match status" value="1"/>
</dbReference>
<dbReference type="Gene3D" id="2.30.110.10">
    <property type="entry name" value="Electron Transport, Fmn-binding Protein, Chain A"/>
    <property type="match status" value="1"/>
</dbReference>
<keyword evidence="3" id="KW-1185">Reference proteome</keyword>
<dbReference type="RefSeq" id="WP_122896800.1">
    <property type="nucleotide sequence ID" value="NZ_RHIB01000001.1"/>
</dbReference>
<dbReference type="OrthoDB" id="5431160at2"/>
<dbReference type="InterPro" id="IPR011576">
    <property type="entry name" value="Pyridox_Oxase_N"/>
</dbReference>
<dbReference type="PANTHER" id="PTHR34818">
    <property type="entry name" value="PROTEIN BLI-3"/>
    <property type="match status" value="1"/>
</dbReference>
<dbReference type="AlphaFoldDB" id="A0A3M7TVK5"/>
<comment type="caution">
    <text evidence="2">The sequence shown here is derived from an EMBL/GenBank/DDBJ whole genome shotgun (WGS) entry which is preliminary data.</text>
</comment>
<evidence type="ECO:0000259" key="1">
    <source>
        <dbReference type="Pfam" id="PF01243"/>
    </source>
</evidence>
<dbReference type="InterPro" id="IPR012349">
    <property type="entry name" value="Split_barrel_FMN-bd"/>
</dbReference>
<protein>
    <submittedName>
        <fullName evidence="2">General stress protein</fullName>
    </submittedName>
</protein>
<dbReference type="Proteomes" id="UP000278746">
    <property type="component" value="Unassembled WGS sequence"/>
</dbReference>
<feature type="domain" description="Pyridoxamine 5'-phosphate oxidase N-terminal" evidence="1">
    <location>
        <begin position="7"/>
        <end position="128"/>
    </location>
</feature>
<organism evidence="2 3">
    <name type="scientific">Alteribacter keqinensis</name>
    <dbReference type="NCBI Taxonomy" id="2483800"/>
    <lineage>
        <taxon>Bacteria</taxon>
        <taxon>Bacillati</taxon>
        <taxon>Bacillota</taxon>
        <taxon>Bacilli</taxon>
        <taxon>Bacillales</taxon>
        <taxon>Bacillaceae</taxon>
        <taxon>Alteribacter</taxon>
    </lineage>
</organism>
<sequence>MNEHALKDRIISLLDSHKVGTLATVRNNRPNSRYMTFFNDGLMLYTPTNKETHKAEDIRENPYVHILLGYEGEGYEDPYLEIEGKVEIKDDNEMKEKVWSDRMSKWFDGPRDPEFVLLQVTPSAIRLMNDGEETPDTLEL</sequence>
<dbReference type="SUPFAM" id="SSF50475">
    <property type="entry name" value="FMN-binding split barrel"/>
    <property type="match status" value="1"/>
</dbReference>
<dbReference type="EMBL" id="RHIB01000001">
    <property type="protein sequence ID" value="RNA69279.1"/>
    <property type="molecule type" value="Genomic_DNA"/>
</dbReference>
<reference evidence="2 3" key="1">
    <citation type="submission" date="2018-10" db="EMBL/GenBank/DDBJ databases">
        <title>Bacillus Keqinensis sp. nov., a moderately halophilic bacterium isolated from a saline-alkaline lake.</title>
        <authorList>
            <person name="Wang H."/>
        </authorList>
    </citation>
    <scope>NUCLEOTIDE SEQUENCE [LARGE SCALE GENOMIC DNA]</scope>
    <source>
        <strain evidence="2 3">KQ-3</strain>
    </source>
</reference>
<accession>A0A3M7TVK5</accession>
<name>A0A3M7TVK5_9BACI</name>
<gene>
    <name evidence="2" type="ORF">EBO34_04860</name>
</gene>